<accession>A0A098EBX2</accession>
<reference evidence="1" key="1">
    <citation type="submission" date="2014-09" db="EMBL/GenBank/DDBJ databases">
        <authorList>
            <person name="Probst J Alexander"/>
        </authorList>
    </citation>
    <scope>NUCLEOTIDE SEQUENCE</scope>
</reference>
<dbReference type="EMBL" id="CCXY01000234">
    <property type="protein sequence ID" value="CEG13009.1"/>
    <property type="molecule type" value="Genomic_DNA"/>
</dbReference>
<evidence type="ECO:0000313" key="1">
    <source>
        <dbReference type="EMBL" id="CEG13009.1"/>
    </source>
</evidence>
<name>A0A098EBX2_9ZZZZ</name>
<proteinExistence type="predicted"/>
<dbReference type="AlphaFoldDB" id="A0A098EBX2"/>
<sequence>MGGKFTQILDKIFGKKEKTKKNKPKKQNETINRKIKIQKNQAGKKFYMRK</sequence>
<organism evidence="1">
    <name type="scientific">groundwater metagenome</name>
    <dbReference type="NCBI Taxonomy" id="717931"/>
    <lineage>
        <taxon>unclassified sequences</taxon>
        <taxon>metagenomes</taxon>
        <taxon>ecological metagenomes</taxon>
    </lineage>
</organism>
<gene>
    <name evidence="1" type="ORF">MSIBF_A3090002</name>
</gene>
<protein>
    <submittedName>
        <fullName evidence="1">Uncharacterized protein</fullName>
    </submittedName>
</protein>